<reference evidence="2 3" key="1">
    <citation type="journal article" date="2018" name="Nat. Ecol. Evol.">
        <title>Genomic signatures of mitonuclear coevolution across populations of Tigriopus californicus.</title>
        <authorList>
            <person name="Barreto F.S."/>
            <person name="Watson E.T."/>
            <person name="Lima T.G."/>
            <person name="Willett C.S."/>
            <person name="Edmands S."/>
            <person name="Li W."/>
            <person name="Burton R.S."/>
        </authorList>
    </citation>
    <scope>NUCLEOTIDE SEQUENCE [LARGE SCALE GENOMIC DNA]</scope>
    <source>
        <strain evidence="2 3">San Diego</strain>
    </source>
</reference>
<dbReference type="CDD" id="cd02908">
    <property type="entry name" value="Macro_OAADPr_deacetylase"/>
    <property type="match status" value="1"/>
</dbReference>
<dbReference type="NCBIfam" id="NF001664">
    <property type="entry name" value="PRK00431.1-6"/>
    <property type="match status" value="1"/>
</dbReference>
<dbReference type="STRING" id="6832.A0A553NQH8"/>
<dbReference type="Pfam" id="PF01661">
    <property type="entry name" value="Macro"/>
    <property type="match status" value="1"/>
</dbReference>
<evidence type="ECO:0000313" key="3">
    <source>
        <dbReference type="Proteomes" id="UP000318571"/>
    </source>
</evidence>
<comment type="caution">
    <text evidence="2">The sequence shown here is derived from an EMBL/GenBank/DDBJ whole genome shotgun (WGS) entry which is preliminary data.</text>
</comment>
<dbReference type="AlphaFoldDB" id="A0A553NQH8"/>
<organism evidence="2 3">
    <name type="scientific">Tigriopus californicus</name>
    <name type="common">Marine copepod</name>
    <dbReference type="NCBI Taxonomy" id="6832"/>
    <lineage>
        <taxon>Eukaryota</taxon>
        <taxon>Metazoa</taxon>
        <taxon>Ecdysozoa</taxon>
        <taxon>Arthropoda</taxon>
        <taxon>Crustacea</taxon>
        <taxon>Multicrustacea</taxon>
        <taxon>Hexanauplia</taxon>
        <taxon>Copepoda</taxon>
        <taxon>Harpacticoida</taxon>
        <taxon>Harpacticidae</taxon>
        <taxon>Tigriopus</taxon>
    </lineage>
</organism>
<evidence type="ECO:0000313" key="2">
    <source>
        <dbReference type="EMBL" id="TRY67701.1"/>
    </source>
</evidence>
<dbReference type="PANTHER" id="PTHR11106">
    <property type="entry name" value="GANGLIOSIDE INDUCED DIFFERENTIATION ASSOCIATED PROTEIN 2-RELATED"/>
    <property type="match status" value="1"/>
</dbReference>
<protein>
    <recommendedName>
        <fullName evidence="1">Macro domain-containing protein</fullName>
    </recommendedName>
</protein>
<feature type="domain" description="Macro" evidence="1">
    <location>
        <begin position="175"/>
        <end position="350"/>
    </location>
</feature>
<dbReference type="GO" id="GO:0140293">
    <property type="term" value="F:ADP-ribosylglutamate hydrolase activity"/>
    <property type="evidence" value="ECO:0007669"/>
    <property type="project" value="TreeGrafter"/>
</dbReference>
<evidence type="ECO:0000259" key="1">
    <source>
        <dbReference type="PROSITE" id="PS51154"/>
    </source>
</evidence>
<dbReference type="GO" id="GO:0006974">
    <property type="term" value="P:DNA damage response"/>
    <property type="evidence" value="ECO:0007669"/>
    <property type="project" value="TreeGrafter"/>
</dbReference>
<dbReference type="GO" id="GO:0005654">
    <property type="term" value="C:nucleoplasm"/>
    <property type="evidence" value="ECO:0007669"/>
    <property type="project" value="TreeGrafter"/>
</dbReference>
<dbReference type="EMBL" id="VCGU01000011">
    <property type="protein sequence ID" value="TRY67701.1"/>
    <property type="molecule type" value="Genomic_DNA"/>
</dbReference>
<proteinExistence type="predicted"/>
<dbReference type="InterPro" id="IPR002589">
    <property type="entry name" value="Macro_dom"/>
</dbReference>
<sequence length="361" mass="40195">MPMIVSVQVRRFSTQANSVMFIMWQLMGCKGFVRSTSSISRHFYHYGTPFSTVSSTSDVTPHTTTTTPIFNISCGFKHRHPLRGFPGSRLFSPARSSFGHIPCQSFHSTCCQSSSNQMSGWQAEKAKLESMSEEEHIQLLAKKRAKLMSEIPPWNVYYKAKFAHLSKMLSDEDRERCLDTEPDFSGLVSIYQGDITKLGIDAIVNAANKSLLGGGGVDGAIHRAAGDKLLKECKTLDGCKTGQAKITSGYDLPAKYVIHTVGPIGEKPDALQSCYQKSLELMVQNNLRSIAFPCISTGVYGYSSENACPVALRTVREFLEKHPDKVDRIIFCLFMEKDIDLYEKEMQVFFPIPKIAEGGEK</sequence>
<dbReference type="PROSITE" id="PS51154">
    <property type="entry name" value="MACRO"/>
    <property type="match status" value="1"/>
</dbReference>
<dbReference type="InterPro" id="IPR043472">
    <property type="entry name" value="Macro_dom-like"/>
</dbReference>
<dbReference type="GO" id="GO:0140291">
    <property type="term" value="P:peptidyl-glutamate ADP-deribosylation"/>
    <property type="evidence" value="ECO:0007669"/>
    <property type="project" value="TreeGrafter"/>
</dbReference>
<dbReference type="Gene3D" id="3.40.220.10">
    <property type="entry name" value="Leucine Aminopeptidase, subunit E, domain 1"/>
    <property type="match status" value="1"/>
</dbReference>
<dbReference type="PANTHER" id="PTHR11106:SF27">
    <property type="entry name" value="MACRO DOMAIN-CONTAINING PROTEIN"/>
    <property type="match status" value="1"/>
</dbReference>
<dbReference type="Proteomes" id="UP000318571">
    <property type="component" value="Chromosome 4"/>
</dbReference>
<dbReference type="GO" id="GO:0042278">
    <property type="term" value="P:purine nucleoside metabolic process"/>
    <property type="evidence" value="ECO:0007669"/>
    <property type="project" value="TreeGrafter"/>
</dbReference>
<dbReference type="SMART" id="SM00506">
    <property type="entry name" value="A1pp"/>
    <property type="match status" value="1"/>
</dbReference>
<keyword evidence="3" id="KW-1185">Reference proteome</keyword>
<name>A0A553NQH8_TIGCA</name>
<accession>A0A553NQH8</accession>
<dbReference type="SUPFAM" id="SSF52949">
    <property type="entry name" value="Macro domain-like"/>
    <property type="match status" value="1"/>
</dbReference>
<gene>
    <name evidence="2" type="ORF">TCAL_11437</name>
</gene>